<keyword evidence="8" id="KW-0472">Membrane</keyword>
<dbReference type="Proteomes" id="UP000000689">
    <property type="component" value="Chromosome 7"/>
</dbReference>
<keyword evidence="5" id="KW-0375">Hydrogen ion transport</keyword>
<keyword evidence="3" id="KW-0813">Transport</keyword>
<dbReference type="GO" id="GO:0015986">
    <property type="term" value="P:proton motive force-driven ATP synthesis"/>
    <property type="evidence" value="ECO:0007669"/>
    <property type="project" value="InterPro"/>
</dbReference>
<evidence type="ECO:0000256" key="7">
    <source>
        <dbReference type="ARBA" id="ARBA00023128"/>
    </source>
</evidence>
<name>G0WEC0_NAUDC</name>
<comment type="subcellular location">
    <subcellularLocation>
        <location evidence="1">Mitochondrion membrane</location>
    </subcellularLocation>
</comment>
<dbReference type="eggNOG" id="KOG4103">
    <property type="taxonomic scope" value="Eukaryota"/>
</dbReference>
<dbReference type="AlphaFoldDB" id="G0WEC0"/>
<dbReference type="RefSeq" id="XP_003671374.2">
    <property type="nucleotide sequence ID" value="XM_003671326.2"/>
</dbReference>
<dbReference type="HOGENOM" id="CLU_083674_1_0_1"/>
<evidence type="ECO:0000256" key="1">
    <source>
        <dbReference type="ARBA" id="ARBA00004325"/>
    </source>
</evidence>
<evidence type="ECO:0000313" key="11">
    <source>
        <dbReference type="Proteomes" id="UP000000689"/>
    </source>
</evidence>
<evidence type="ECO:0000256" key="9">
    <source>
        <dbReference type="ARBA" id="ARBA00023310"/>
    </source>
</evidence>
<keyword evidence="7" id="KW-0496">Mitochondrion</keyword>
<evidence type="ECO:0000256" key="3">
    <source>
        <dbReference type="ARBA" id="ARBA00022448"/>
    </source>
</evidence>
<dbReference type="KEGG" id="ndi:NDAI_0G03540"/>
<keyword evidence="6" id="KW-0406">Ion transport</keyword>
<evidence type="ECO:0000256" key="2">
    <source>
        <dbReference type="ARBA" id="ARBA00005699"/>
    </source>
</evidence>
<reference evidence="10 11" key="1">
    <citation type="journal article" date="2011" name="Proc. Natl. Acad. Sci. U.S.A.">
        <title>Evolutionary erosion of yeast sex chromosomes by mating-type switching accidents.</title>
        <authorList>
            <person name="Gordon J.L."/>
            <person name="Armisen D."/>
            <person name="Proux-Wera E."/>
            <person name="Oheigeartaigh S.S."/>
            <person name="Byrne K.P."/>
            <person name="Wolfe K.H."/>
        </authorList>
    </citation>
    <scope>NUCLEOTIDE SEQUENCE [LARGE SCALE GENOMIC DNA]</scope>
    <source>
        <strain evidence="11">ATCC 10597 / BCRC 20456 / CBS 421 / NBRC 0211 / NRRL Y-12639</strain>
    </source>
</reference>
<evidence type="ECO:0008006" key="12">
    <source>
        <dbReference type="Google" id="ProtNLM"/>
    </source>
</evidence>
<dbReference type="OrthoDB" id="437at2759"/>
<keyword evidence="9" id="KW-0066">ATP synthesis</keyword>
<dbReference type="Pfam" id="PF04718">
    <property type="entry name" value="ATP-synt_G"/>
    <property type="match status" value="1"/>
</dbReference>
<comment type="similarity">
    <text evidence="2">Belongs to the ATPase g subunit family.</text>
</comment>
<gene>
    <name evidence="10" type="primary">NDAI0G03540</name>
    <name evidence="10" type="ordered locus">NDAI_0G03540</name>
</gene>
<dbReference type="GO" id="GO:0031966">
    <property type="term" value="C:mitochondrial membrane"/>
    <property type="evidence" value="ECO:0007669"/>
    <property type="project" value="UniProtKB-SubCell"/>
</dbReference>
<accession>G0WEC0</accession>
<keyword evidence="11" id="KW-1185">Reference proteome</keyword>
<keyword evidence="4" id="KW-0138">CF(0)</keyword>
<proteinExistence type="inferred from homology"/>
<protein>
    <recommendedName>
        <fullName evidence="12">ATP synthase subunit</fullName>
    </recommendedName>
</protein>
<evidence type="ECO:0000256" key="5">
    <source>
        <dbReference type="ARBA" id="ARBA00022781"/>
    </source>
</evidence>
<organism evidence="10 11">
    <name type="scientific">Naumovozyma dairenensis (strain ATCC 10597 / BCRC 20456 / CBS 421 / NBRC 0211 / NRRL Y-12639)</name>
    <name type="common">Saccharomyces dairenensis</name>
    <dbReference type="NCBI Taxonomy" id="1071378"/>
    <lineage>
        <taxon>Eukaryota</taxon>
        <taxon>Fungi</taxon>
        <taxon>Dikarya</taxon>
        <taxon>Ascomycota</taxon>
        <taxon>Saccharomycotina</taxon>
        <taxon>Saccharomycetes</taxon>
        <taxon>Saccharomycetales</taxon>
        <taxon>Saccharomycetaceae</taxon>
        <taxon>Naumovozyma</taxon>
    </lineage>
</organism>
<dbReference type="InterPro" id="IPR006808">
    <property type="entry name" value="ATP_synth_F0_gsu_mt"/>
</dbReference>
<sequence length="126" mass="14014">MLGRIQTIGSQLLSKGEVLSTKFIGKTNALMQKSMYYGKVGAELSKTVYKQEGFQPPKIGEFKKVYCNIFEMGKHYMNKPQAFIGLVKGAGKNDLIKFGAYGVQLLGFYSVGEVIGRRKIVGYRTT</sequence>
<evidence type="ECO:0000256" key="6">
    <source>
        <dbReference type="ARBA" id="ARBA00023065"/>
    </source>
</evidence>
<dbReference type="EMBL" id="HE580273">
    <property type="protein sequence ID" value="CCD26131.2"/>
    <property type="molecule type" value="Genomic_DNA"/>
</dbReference>
<evidence type="ECO:0000313" key="10">
    <source>
        <dbReference type="EMBL" id="CCD26131.2"/>
    </source>
</evidence>
<evidence type="ECO:0000256" key="8">
    <source>
        <dbReference type="ARBA" id="ARBA00023136"/>
    </source>
</evidence>
<dbReference type="OMA" id="CAQAYLN"/>
<dbReference type="STRING" id="1071378.G0WEC0"/>
<evidence type="ECO:0000256" key="4">
    <source>
        <dbReference type="ARBA" id="ARBA00022547"/>
    </source>
</evidence>
<dbReference type="GO" id="GO:0045259">
    <property type="term" value="C:proton-transporting ATP synthase complex"/>
    <property type="evidence" value="ECO:0007669"/>
    <property type="project" value="UniProtKB-KW"/>
</dbReference>
<dbReference type="GeneID" id="11495631"/>
<dbReference type="GO" id="GO:0015078">
    <property type="term" value="F:proton transmembrane transporter activity"/>
    <property type="evidence" value="ECO:0007669"/>
    <property type="project" value="InterPro"/>
</dbReference>